<evidence type="ECO:0000256" key="3">
    <source>
        <dbReference type="ARBA" id="ARBA00022741"/>
    </source>
</evidence>
<keyword evidence="7" id="KW-1185">Reference proteome</keyword>
<reference evidence="6 7" key="1">
    <citation type="journal article" date="2015" name="Appl. Environ. Microbiol.">
        <title>Aerobic and Anaerobic Thiosulfate Oxidation by a Cold-Adapted, Subglacial Chemoautotroph.</title>
        <authorList>
            <person name="Harrold Z.R."/>
            <person name="Skidmore M.L."/>
            <person name="Hamilton T.L."/>
            <person name="Desch L."/>
            <person name="Amada K."/>
            <person name="van Gelder W."/>
            <person name="Glover K."/>
            <person name="Roden E.E."/>
            <person name="Boyd E.S."/>
        </authorList>
    </citation>
    <scope>NUCLEOTIDE SEQUENCE [LARGE SCALE GENOMIC DNA]</scope>
    <source>
        <strain evidence="6 7">RG</strain>
    </source>
</reference>
<evidence type="ECO:0000259" key="5">
    <source>
        <dbReference type="PROSITE" id="PS50893"/>
    </source>
</evidence>
<dbReference type="Pfam" id="PF00005">
    <property type="entry name" value="ABC_tran"/>
    <property type="match status" value="1"/>
</dbReference>
<keyword evidence="2" id="KW-0472">Membrane</keyword>
<dbReference type="PROSITE" id="PS50893">
    <property type="entry name" value="ABC_TRANSPORTER_2"/>
    <property type="match status" value="1"/>
</dbReference>
<proteinExistence type="predicted"/>
<dbReference type="GO" id="GO:0016887">
    <property type="term" value="F:ATP hydrolysis activity"/>
    <property type="evidence" value="ECO:0007669"/>
    <property type="project" value="InterPro"/>
</dbReference>
<keyword evidence="4 6" id="KW-0067">ATP-binding</keyword>
<dbReference type="SMART" id="SM00382">
    <property type="entry name" value="AAA"/>
    <property type="match status" value="1"/>
</dbReference>
<keyword evidence="1" id="KW-0813">Transport</keyword>
<comment type="caution">
    <text evidence="6">The sequence shown here is derived from an EMBL/GenBank/DDBJ whole genome shotgun (WGS) entry which is preliminary data.</text>
</comment>
<dbReference type="Proteomes" id="UP000064243">
    <property type="component" value="Unassembled WGS sequence"/>
</dbReference>
<keyword evidence="3" id="KW-0547">Nucleotide-binding</keyword>
<dbReference type="PATRIC" id="fig|36861.3.peg.2627"/>
<evidence type="ECO:0000256" key="1">
    <source>
        <dbReference type="ARBA" id="ARBA00022448"/>
    </source>
</evidence>
<dbReference type="InterPro" id="IPR003593">
    <property type="entry name" value="AAA+_ATPase"/>
</dbReference>
<dbReference type="InterPro" id="IPR003439">
    <property type="entry name" value="ABC_transporter-like_ATP-bd"/>
</dbReference>
<dbReference type="OrthoDB" id="9802264at2"/>
<keyword evidence="2" id="KW-1003">Cell membrane</keyword>
<evidence type="ECO:0000256" key="2">
    <source>
        <dbReference type="ARBA" id="ARBA00022475"/>
    </source>
</evidence>
<feature type="domain" description="ABC transporter" evidence="5">
    <location>
        <begin position="19"/>
        <end position="255"/>
    </location>
</feature>
<dbReference type="AlphaFoldDB" id="A0A125BBU4"/>
<evidence type="ECO:0000256" key="4">
    <source>
        <dbReference type="ARBA" id="ARBA00022840"/>
    </source>
</evidence>
<gene>
    <name evidence="6" type="ORF">ABW22_14020</name>
</gene>
<name>A0A125BBU4_THIDE</name>
<evidence type="ECO:0000313" key="7">
    <source>
        <dbReference type="Proteomes" id="UP000064243"/>
    </source>
</evidence>
<dbReference type="CDD" id="cd03261">
    <property type="entry name" value="ABC_Org_Solvent_Resistant"/>
    <property type="match status" value="1"/>
</dbReference>
<protein>
    <submittedName>
        <fullName evidence="6">Toluene ABC transporter ATP-binding protein</fullName>
    </submittedName>
</protein>
<dbReference type="InterPro" id="IPR027417">
    <property type="entry name" value="P-loop_NTPase"/>
</dbReference>
<dbReference type="PANTHER" id="PTHR43023:SF6">
    <property type="entry name" value="INTERMEMBRANE PHOSPHOLIPID TRANSPORT SYSTEM ATP-BINDING PROTEIN MLAF"/>
    <property type="match status" value="1"/>
</dbReference>
<dbReference type="EMBL" id="LDUG01000047">
    <property type="protein sequence ID" value="KVW93464.1"/>
    <property type="molecule type" value="Genomic_DNA"/>
</dbReference>
<dbReference type="SUPFAM" id="SSF52540">
    <property type="entry name" value="P-loop containing nucleoside triphosphate hydrolases"/>
    <property type="match status" value="1"/>
</dbReference>
<dbReference type="GO" id="GO:0005524">
    <property type="term" value="F:ATP binding"/>
    <property type="evidence" value="ECO:0007669"/>
    <property type="project" value="UniProtKB-KW"/>
</dbReference>
<organism evidence="6 7">
    <name type="scientific">Thiobacillus denitrificans</name>
    <dbReference type="NCBI Taxonomy" id="36861"/>
    <lineage>
        <taxon>Bacteria</taxon>
        <taxon>Pseudomonadati</taxon>
        <taxon>Pseudomonadota</taxon>
        <taxon>Betaproteobacteria</taxon>
        <taxon>Nitrosomonadales</taxon>
        <taxon>Thiobacillaceae</taxon>
        <taxon>Thiobacillus</taxon>
    </lineage>
</organism>
<dbReference type="STRING" id="1123392.GCA_000376425_01172"/>
<dbReference type="Gene3D" id="3.40.50.300">
    <property type="entry name" value="P-loop containing nucleotide triphosphate hydrolases"/>
    <property type="match status" value="1"/>
</dbReference>
<dbReference type="PANTHER" id="PTHR43023">
    <property type="entry name" value="PROTEIN TRIGALACTOSYLDIACYLGLYCEROL 3, CHLOROPLASTIC"/>
    <property type="match status" value="1"/>
</dbReference>
<evidence type="ECO:0000313" key="6">
    <source>
        <dbReference type="EMBL" id="KVW93464.1"/>
    </source>
</evidence>
<sequence length="282" mass="30724">MNSPVLESKALKHASENLVEVSDLHFSFGSNAVLKGVNLAIPRGKVVGILGVSGCGKTTLLRHFGGQLRPSRGSVTFDGQVVHQLNNTELYAMRRKMGMMFQVSGLFTDLSVFDNIAYPMREHTDLPEDVIHDLVLMKLHAVGLRGAHALRTSELSGGMERRVALARAIALDPMLIMYDEPFAGLDPISLNTIANLIRRLNDALGLTSIVVTYDVSESLKVADYVYFIHDGVVVAEGNAAEMVDSADPFVHQFVHAKPDGPVAFQYPSRPYAEELEIPPAAS</sequence>
<accession>A0A125BBU4</accession>